<dbReference type="RefSeq" id="WP_076766271.1">
    <property type="nucleotide sequence ID" value="NZ_MSFI01000019.1"/>
</dbReference>
<reference evidence="1 2" key="1">
    <citation type="submission" date="2016-12" db="EMBL/GenBank/DDBJ databases">
        <title>Domibacillus sp. SAB 38T whole genome sequencing.</title>
        <authorList>
            <person name="Verma A."/>
            <person name="Ojha A.K."/>
            <person name="Krishnamurthi S."/>
        </authorList>
    </citation>
    <scope>NUCLEOTIDE SEQUENCE [LARGE SCALE GENOMIC DNA]</scope>
    <source>
        <strain evidence="1 2">SAB 38</strain>
    </source>
</reference>
<dbReference type="STRING" id="1714355.BTO28_11215"/>
<dbReference type="AlphaFoldDB" id="A0A1V2A6J4"/>
<accession>A0A1V2A6J4</accession>
<evidence type="ECO:0000313" key="2">
    <source>
        <dbReference type="Proteomes" id="UP000188613"/>
    </source>
</evidence>
<evidence type="ECO:0000313" key="1">
    <source>
        <dbReference type="EMBL" id="OMP66609.1"/>
    </source>
</evidence>
<dbReference type="OrthoDB" id="7593573at2"/>
<dbReference type="Proteomes" id="UP000188613">
    <property type="component" value="Unassembled WGS sequence"/>
</dbReference>
<name>A0A1V2A6J4_9BACI</name>
<protein>
    <submittedName>
        <fullName evidence="1">Uncharacterized protein</fullName>
    </submittedName>
</protein>
<proteinExistence type="predicted"/>
<comment type="caution">
    <text evidence="1">The sequence shown here is derived from an EMBL/GenBank/DDBJ whole genome shotgun (WGS) entry which is preliminary data.</text>
</comment>
<dbReference type="EMBL" id="MSFI01000019">
    <property type="protein sequence ID" value="OMP66609.1"/>
    <property type="molecule type" value="Genomic_DNA"/>
</dbReference>
<keyword evidence="2" id="KW-1185">Reference proteome</keyword>
<organism evidence="1 2">
    <name type="scientific">Domibacillus epiphyticus</name>
    <dbReference type="NCBI Taxonomy" id="1714355"/>
    <lineage>
        <taxon>Bacteria</taxon>
        <taxon>Bacillati</taxon>
        <taxon>Bacillota</taxon>
        <taxon>Bacilli</taxon>
        <taxon>Bacillales</taxon>
        <taxon>Bacillaceae</taxon>
        <taxon>Domibacillus</taxon>
    </lineage>
</organism>
<sequence>MTKAKTFLPDQSSLTRADLFSIPGVMRASDLRRVQGIGHSPEQWKETITAAVYNKLPIQQIEEHPYNTEYAAKDVYQQLLKKAPSDREWAVLFRMFAAFYTFSSLSERLDEANLAAETAERAGYDVLFYLADETFDAIKMTGGVMPFAFEPYIDLLKDDTGRLLSFPFEHFPNARLDLYRLLWDSLFTKTDWRREELQRTLPGSGSSTIQTAAHMHQLYLLGEMDKFTETAAAAPADVFLHFLHWLQDAKRSDRFIPVLRAAAALAGDGILFIQDEYSRRLFVRQLIRLLDEDDLSVRAPLVVKELYTALLPFSYVSLSYFLIGRGDYAEWVDLQLLMNADLPDLDRAGLKTAIKEAPGVTLPLLHQGIAALIAQRNRNSYRQAVKFSKRMRTIYKKLKRNDEFERWLDWVANDTKRLRAFQEECKKGGLLHD</sequence>
<gene>
    <name evidence="1" type="ORF">BTO28_11215</name>
</gene>